<keyword evidence="3" id="KW-1185">Reference proteome</keyword>
<evidence type="ECO:0000313" key="2">
    <source>
        <dbReference type="EMBL" id="AFK66741.1"/>
    </source>
</evidence>
<dbReference type="Proteomes" id="UP000005266">
    <property type="component" value="Segment"/>
</dbReference>
<accession>I3UMM6</accession>
<dbReference type="EMBL" id="HQ317390">
    <property type="protein sequence ID" value="AFK66741.1"/>
    <property type="molecule type" value="Genomic_DNA"/>
</dbReference>
<evidence type="ECO:0000313" key="3">
    <source>
        <dbReference type="Proteomes" id="UP000005266"/>
    </source>
</evidence>
<protein>
    <submittedName>
        <fullName evidence="2">Uncharacterized protein</fullName>
    </submittedName>
</protein>
<keyword evidence="1" id="KW-0175">Coiled coil</keyword>
<dbReference type="RefSeq" id="YP_006489331.1">
    <property type="nucleotide sequence ID" value="NC_018088.1"/>
</dbReference>
<sequence>MSQVTNINDQIAKLEAEKVELLAAQDSAANKDHWLSDAMPKFDHLVHNSTLYGQIYNISFKVTKELIDYILELDHDNVLNLVDSTKGSGCYTYQQLPLTDHAKNEILARDNTAKFGGQFEAIETVKCKGYVLDFYTQTKDGTVAITLDFSHLITAENYSTMSKGNELPHFVENDNYTKDGKHGSEFFGKNGGNSHNCRLGYKGHIDSLVFALVELGVK</sequence>
<proteinExistence type="predicted"/>
<reference evidence="2 3" key="1">
    <citation type="journal article" date="2013" name="Extremophiles">
        <title>Genomic analysis of cold-active Colwelliaphage 9A and psychrophilic phage-host interactions.</title>
        <authorList>
            <person name="Colangelo-Lillis J.R."/>
            <person name="Deming J.W."/>
        </authorList>
    </citation>
    <scope>NUCLEOTIDE SEQUENCE [LARGE SCALE GENOMIC DNA]</scope>
    <source>
        <strain evidence="2">9A</strain>
    </source>
</reference>
<evidence type="ECO:0000256" key="1">
    <source>
        <dbReference type="SAM" id="Coils"/>
    </source>
</evidence>
<name>I3UMM6_9CAUD</name>
<feature type="coiled-coil region" evidence="1">
    <location>
        <begin position="4"/>
        <end position="31"/>
    </location>
</feature>
<gene>
    <name evidence="2" type="ORF">COPG_00145</name>
</gene>
<dbReference type="KEGG" id="vg:13165562"/>
<organism evidence="2 3">
    <name type="scientific">Colwellia phage 9A</name>
    <dbReference type="NCBI Taxonomy" id="765765"/>
    <lineage>
        <taxon>Viruses</taxon>
        <taxon>Duplodnaviria</taxon>
        <taxon>Heunggongvirae</taxon>
        <taxon>Uroviricota</taxon>
        <taxon>Caudoviricetes</taxon>
        <taxon>Franklinbayvirus</taxon>
        <taxon>Franklinbayvirus fv9A</taxon>
    </lineage>
</organism>
<dbReference type="GeneID" id="13165562"/>